<feature type="region of interest" description="Disordered" evidence="1">
    <location>
        <begin position="1"/>
        <end position="74"/>
    </location>
</feature>
<organism evidence="2 3">
    <name type="scientific">Rhynchosporium graminicola</name>
    <dbReference type="NCBI Taxonomy" id="2792576"/>
    <lineage>
        <taxon>Eukaryota</taxon>
        <taxon>Fungi</taxon>
        <taxon>Dikarya</taxon>
        <taxon>Ascomycota</taxon>
        <taxon>Pezizomycotina</taxon>
        <taxon>Leotiomycetes</taxon>
        <taxon>Helotiales</taxon>
        <taxon>Ploettnerulaceae</taxon>
        <taxon>Rhynchosporium</taxon>
    </lineage>
</organism>
<evidence type="ECO:0000313" key="3">
    <source>
        <dbReference type="Proteomes" id="UP000178129"/>
    </source>
</evidence>
<protein>
    <submittedName>
        <fullName evidence="2">Uncharacterized protein</fullName>
    </submittedName>
</protein>
<reference evidence="3" key="1">
    <citation type="submission" date="2016-03" db="EMBL/GenBank/DDBJ databases">
        <authorList>
            <person name="Ploux O."/>
        </authorList>
    </citation>
    <scope>NUCLEOTIDE SEQUENCE [LARGE SCALE GENOMIC DNA]</scope>
    <source>
        <strain evidence="3">UK7</strain>
    </source>
</reference>
<sequence length="170" mass="19070">MSIFTRSRPCSSPIQPRYRSNTSTYSISPFPCPSPSPPPTIHNRRTLSSHKNSARSSSRSSPPPPSLPDLGLPVSPFSSSKITAYHSSFESQGHGVSAPALRERESDAECWERMLMLQREYHCYNSARLEAAVEALEQGWRIEDVPIPSRFCLDLLNEGLETQIRMTNLH</sequence>
<dbReference type="AlphaFoldDB" id="A0A1E1L122"/>
<keyword evidence="3" id="KW-1185">Reference proteome</keyword>
<feature type="compositionally biased region" description="Polar residues" evidence="1">
    <location>
        <begin position="1"/>
        <end position="25"/>
    </location>
</feature>
<accession>A0A1E1L122</accession>
<proteinExistence type="predicted"/>
<gene>
    <name evidence="2" type="ORF">RCO7_10651</name>
</gene>
<evidence type="ECO:0000256" key="1">
    <source>
        <dbReference type="SAM" id="MobiDB-lite"/>
    </source>
</evidence>
<dbReference type="Proteomes" id="UP000178129">
    <property type="component" value="Unassembled WGS sequence"/>
</dbReference>
<dbReference type="InParanoid" id="A0A1E1L122"/>
<feature type="compositionally biased region" description="Pro residues" evidence="1">
    <location>
        <begin position="30"/>
        <end position="40"/>
    </location>
</feature>
<feature type="compositionally biased region" description="Low complexity" evidence="1">
    <location>
        <begin position="49"/>
        <end position="60"/>
    </location>
</feature>
<dbReference type="EMBL" id="FJUW01000031">
    <property type="protein sequence ID" value="CZT04225.1"/>
    <property type="molecule type" value="Genomic_DNA"/>
</dbReference>
<evidence type="ECO:0000313" key="2">
    <source>
        <dbReference type="EMBL" id="CZT04225.1"/>
    </source>
</evidence>
<name>A0A1E1L122_9HELO</name>
<comment type="caution">
    <text evidence="2">The sequence shown here is derived from an EMBL/GenBank/DDBJ whole genome shotgun (WGS) entry which is preliminary data.</text>
</comment>